<accession>A0A8J6AVU7</accession>
<dbReference type="Proteomes" id="UP000717585">
    <property type="component" value="Unassembled WGS sequence"/>
</dbReference>
<reference evidence="1" key="1">
    <citation type="submission" date="2021-05" db="EMBL/GenBank/DDBJ databases">
        <title>A free-living protist that lacks canonical eukaryotic 1 DNA replication and segregation systems.</title>
        <authorList>
            <person name="Salas-Leiva D.E."/>
            <person name="Tromer E.C."/>
            <person name="Curtis B.A."/>
            <person name="Jerlstrom-Hultqvist J."/>
            <person name="Kolisko M."/>
            <person name="Yi Z."/>
            <person name="Salas-Leiva J.S."/>
            <person name="Gallot-Lavallee L."/>
            <person name="Kops G.J.P.L."/>
            <person name="Archibald J.M."/>
            <person name="Simpson A.G.B."/>
            <person name="Roger A.J."/>
        </authorList>
    </citation>
    <scope>NUCLEOTIDE SEQUENCE</scope>
    <source>
        <strain evidence="1">BICM</strain>
    </source>
</reference>
<dbReference type="EMBL" id="JAHDYR010000069">
    <property type="protein sequence ID" value="KAG9389508.1"/>
    <property type="molecule type" value="Genomic_DNA"/>
</dbReference>
<evidence type="ECO:0000313" key="2">
    <source>
        <dbReference type="Proteomes" id="UP000717585"/>
    </source>
</evidence>
<proteinExistence type="predicted"/>
<gene>
    <name evidence="1" type="ORF">J8273_8801</name>
</gene>
<name>A0A8J6AVU7_9EUKA</name>
<dbReference type="AlphaFoldDB" id="A0A8J6AVU7"/>
<keyword evidence="2" id="KW-1185">Reference proteome</keyword>
<protein>
    <submittedName>
        <fullName evidence="1">Uncharacterized protein</fullName>
    </submittedName>
</protein>
<organism evidence="1 2">
    <name type="scientific">Carpediemonas membranifera</name>
    <dbReference type="NCBI Taxonomy" id="201153"/>
    <lineage>
        <taxon>Eukaryota</taxon>
        <taxon>Metamonada</taxon>
        <taxon>Carpediemonas-like organisms</taxon>
        <taxon>Carpediemonas</taxon>
    </lineage>
</organism>
<sequence>MHGFMELPFWVDRIIADSSFNVFLSGRQLPGYRMHDKSFEAKALAIRFARGRSCADSFYDSTGQWFMVSTVSDGVPEMVERAAALKPRVNAQVNIDAGTE</sequence>
<comment type="caution">
    <text evidence="1">The sequence shown here is derived from an EMBL/GenBank/DDBJ whole genome shotgun (WGS) entry which is preliminary data.</text>
</comment>
<evidence type="ECO:0000313" key="1">
    <source>
        <dbReference type="EMBL" id="KAG9389508.1"/>
    </source>
</evidence>